<feature type="region of interest" description="Disordered" evidence="13">
    <location>
        <begin position="319"/>
        <end position="370"/>
    </location>
</feature>
<keyword evidence="6 12" id="KW-0547">Nucleotide-binding</keyword>
<dbReference type="PROSITE" id="PS00107">
    <property type="entry name" value="PROTEIN_KINASE_ATP"/>
    <property type="match status" value="1"/>
</dbReference>
<evidence type="ECO:0000313" key="15">
    <source>
        <dbReference type="Proteomes" id="UP000504631"/>
    </source>
</evidence>
<evidence type="ECO:0000256" key="10">
    <source>
        <dbReference type="ARBA" id="ARBA00047307"/>
    </source>
</evidence>
<reference evidence="16" key="1">
    <citation type="submission" date="2025-08" db="UniProtKB">
        <authorList>
            <consortium name="RefSeq"/>
        </authorList>
    </citation>
    <scope>IDENTIFICATION</scope>
    <source>
        <tissue evidence="16">Muscle</tissue>
    </source>
</reference>
<evidence type="ECO:0000256" key="13">
    <source>
        <dbReference type="SAM" id="MobiDB-lite"/>
    </source>
</evidence>
<evidence type="ECO:0000256" key="9">
    <source>
        <dbReference type="ARBA" id="ARBA00022860"/>
    </source>
</evidence>
<evidence type="ECO:0000256" key="1">
    <source>
        <dbReference type="ARBA" id="ARBA00005354"/>
    </source>
</evidence>
<dbReference type="SUPFAM" id="SSF56112">
    <property type="entry name" value="Protein kinase-like (PK-like)"/>
    <property type="match status" value="1"/>
</dbReference>
<dbReference type="GO" id="GO:0030424">
    <property type="term" value="C:axon"/>
    <property type="evidence" value="ECO:0007669"/>
    <property type="project" value="UniProtKB-ARBA"/>
</dbReference>
<dbReference type="FunFam" id="3.30.200.20:FF:000002">
    <property type="entry name" value="Calcium/calmodulin-dependent protein kinase type II subunit delta isoform 2"/>
    <property type="match status" value="1"/>
</dbReference>
<dbReference type="GeneID" id="117231927"/>
<protein>
    <recommendedName>
        <fullName evidence="2">calcium/calmodulin-dependent protein kinase</fullName>
        <ecNumber evidence="2">2.7.11.17</ecNumber>
    </recommendedName>
</protein>
<organism evidence="15 16">
    <name type="scientific">Bombus vosnesenskii</name>
    <dbReference type="NCBI Taxonomy" id="207650"/>
    <lineage>
        <taxon>Eukaryota</taxon>
        <taxon>Metazoa</taxon>
        <taxon>Ecdysozoa</taxon>
        <taxon>Arthropoda</taxon>
        <taxon>Hexapoda</taxon>
        <taxon>Insecta</taxon>
        <taxon>Pterygota</taxon>
        <taxon>Neoptera</taxon>
        <taxon>Endopterygota</taxon>
        <taxon>Hymenoptera</taxon>
        <taxon>Apocrita</taxon>
        <taxon>Aculeata</taxon>
        <taxon>Apoidea</taxon>
        <taxon>Anthophila</taxon>
        <taxon>Apidae</taxon>
        <taxon>Bombus</taxon>
        <taxon>Pyrobombus</taxon>
    </lineage>
</organism>
<dbReference type="Gene3D" id="6.10.140.620">
    <property type="match status" value="1"/>
</dbReference>
<keyword evidence="3" id="KW-0723">Serine/threonine-protein kinase</keyword>
<evidence type="ECO:0000256" key="11">
    <source>
        <dbReference type="ARBA" id="ARBA00047430"/>
    </source>
</evidence>
<dbReference type="InterPro" id="IPR017441">
    <property type="entry name" value="Protein_kinase_ATP_BS"/>
</dbReference>
<comment type="catalytic activity">
    <reaction evidence="11">
        <text>L-seryl-[protein] + ATP = O-phospho-L-seryl-[protein] + ADP + H(+)</text>
        <dbReference type="Rhea" id="RHEA:17989"/>
        <dbReference type="Rhea" id="RHEA-COMP:9863"/>
        <dbReference type="Rhea" id="RHEA-COMP:11604"/>
        <dbReference type="ChEBI" id="CHEBI:15378"/>
        <dbReference type="ChEBI" id="CHEBI:29999"/>
        <dbReference type="ChEBI" id="CHEBI:30616"/>
        <dbReference type="ChEBI" id="CHEBI:83421"/>
        <dbReference type="ChEBI" id="CHEBI:456216"/>
        <dbReference type="EC" id="2.7.11.17"/>
    </reaction>
</comment>
<evidence type="ECO:0000259" key="14">
    <source>
        <dbReference type="PROSITE" id="PS50011"/>
    </source>
</evidence>
<feature type="compositionally biased region" description="Low complexity" evidence="13">
    <location>
        <begin position="341"/>
        <end position="364"/>
    </location>
</feature>
<dbReference type="GO" id="GO:0005524">
    <property type="term" value="F:ATP binding"/>
    <property type="evidence" value="ECO:0007669"/>
    <property type="project" value="UniProtKB-UniRule"/>
</dbReference>
<dbReference type="PROSITE" id="PS00108">
    <property type="entry name" value="PROTEIN_KINASE_ST"/>
    <property type="match status" value="1"/>
</dbReference>
<dbReference type="SUPFAM" id="SSF54427">
    <property type="entry name" value="NTF2-like"/>
    <property type="match status" value="1"/>
</dbReference>
<dbReference type="InterPro" id="IPR008271">
    <property type="entry name" value="Ser/Thr_kinase_AS"/>
</dbReference>
<dbReference type="GO" id="GO:0007613">
    <property type="term" value="P:memory"/>
    <property type="evidence" value="ECO:0007669"/>
    <property type="project" value="UniProtKB-ARBA"/>
</dbReference>
<dbReference type="FunFam" id="1.10.510.10:FF:000001">
    <property type="entry name" value="Calcium/calmodulin-dependent protein kinase type II subunit delta"/>
    <property type="match status" value="1"/>
</dbReference>
<evidence type="ECO:0000256" key="8">
    <source>
        <dbReference type="ARBA" id="ARBA00022840"/>
    </source>
</evidence>
<proteinExistence type="inferred from homology"/>
<dbReference type="CDD" id="cd14086">
    <property type="entry name" value="STKc_CaMKII"/>
    <property type="match status" value="1"/>
</dbReference>
<dbReference type="Gene3D" id="3.10.450.50">
    <property type="match status" value="1"/>
</dbReference>
<dbReference type="EC" id="2.7.11.17" evidence="2"/>
<feature type="binding site" evidence="12">
    <location>
        <position position="43"/>
    </location>
    <ligand>
        <name>ATP</name>
        <dbReference type="ChEBI" id="CHEBI:30616"/>
    </ligand>
</feature>
<dbReference type="GO" id="GO:0007154">
    <property type="term" value="P:cell communication"/>
    <property type="evidence" value="ECO:0007669"/>
    <property type="project" value="UniProtKB-ARBA"/>
</dbReference>
<evidence type="ECO:0000256" key="12">
    <source>
        <dbReference type="PROSITE-ProRule" id="PRU10141"/>
    </source>
</evidence>
<dbReference type="GO" id="GO:0005516">
    <property type="term" value="F:calmodulin binding"/>
    <property type="evidence" value="ECO:0007669"/>
    <property type="project" value="UniProtKB-KW"/>
</dbReference>
<keyword evidence="5" id="KW-0808">Transferase</keyword>
<dbReference type="GO" id="GO:0010468">
    <property type="term" value="P:regulation of gene expression"/>
    <property type="evidence" value="ECO:0007669"/>
    <property type="project" value="UniProtKB-ARBA"/>
</dbReference>
<evidence type="ECO:0000256" key="5">
    <source>
        <dbReference type="ARBA" id="ARBA00022679"/>
    </source>
</evidence>
<dbReference type="Gene3D" id="1.10.510.10">
    <property type="entry name" value="Transferase(Phosphotransferase) domain 1"/>
    <property type="match status" value="1"/>
</dbReference>
<dbReference type="InterPro" id="IPR013543">
    <property type="entry name" value="Ca/CaM-dep_prot_kinase-assoc"/>
</dbReference>
<feature type="domain" description="Protein kinase" evidence="14">
    <location>
        <begin position="14"/>
        <end position="272"/>
    </location>
</feature>
<sequence>MATPTACTRFSDNYDLKEELGKGAFSVVRRCVQKSTGHEFAAKIINTKKLTARDFQKLEREARICRKLQHPNIVRLHDSIQEENHHYLVFDLVTGGELFEDIVAREFYSEADASHCIQQILESVHHCHHNGVVHRDLKPENLLLASKAKGAAVKLADFGLAIEVQGEAQAWFGFAGTPGYLSPEVLKKEPYGKPVDIWACGVILYILLVGYPPFWDEDQHRLYAQIKAGSYDYPSPEWDTVTPEAKNLINQMLTVNPSKRITASEALKHPWICQRERVASVVHRQETVDCLKKFNARRKLKGAILTTMLATRNFSSKYDAQEDKKGVVDRSSTVIAKEPEAGSAGSASSSGSSSNSQNSQTGASPSSPAAVYIGNNHVATPMVSSRRYDSSNNEIRIVCPIKTCSQLSTNSQCSARRQEIIKMTEQLIESINIGDFEAYTKICDPHLTAFEPEALGNLVEGMDFHKFYFDNAVLAKHCKAVNTTILNPHVHLLGEDAACIAYVRLTQYMDKQGVAHTHQSEESRVWHKRDNKWQNVHFHRSMLTGPSPFSYSHK</sequence>
<dbReference type="CTD" id="43828"/>
<dbReference type="SMART" id="SM00220">
    <property type="entry name" value="S_TKc"/>
    <property type="match status" value="1"/>
</dbReference>
<evidence type="ECO:0000256" key="2">
    <source>
        <dbReference type="ARBA" id="ARBA00012434"/>
    </source>
</evidence>
<evidence type="ECO:0000256" key="6">
    <source>
        <dbReference type="ARBA" id="ARBA00022741"/>
    </source>
</evidence>
<dbReference type="PANTHER" id="PTHR24347">
    <property type="entry name" value="SERINE/THREONINE-PROTEIN KINASE"/>
    <property type="match status" value="1"/>
</dbReference>
<dbReference type="Pfam" id="PF08332">
    <property type="entry name" value="CaMKII_AD"/>
    <property type="match status" value="1"/>
</dbReference>
<dbReference type="PROSITE" id="PS50011">
    <property type="entry name" value="PROTEIN_KINASE_DOM"/>
    <property type="match status" value="1"/>
</dbReference>
<comment type="catalytic activity">
    <reaction evidence="10">
        <text>L-threonyl-[protein] + ATP = O-phospho-L-threonyl-[protein] + ADP + H(+)</text>
        <dbReference type="Rhea" id="RHEA:46608"/>
        <dbReference type="Rhea" id="RHEA-COMP:11060"/>
        <dbReference type="Rhea" id="RHEA-COMP:11605"/>
        <dbReference type="ChEBI" id="CHEBI:15378"/>
        <dbReference type="ChEBI" id="CHEBI:30013"/>
        <dbReference type="ChEBI" id="CHEBI:30616"/>
        <dbReference type="ChEBI" id="CHEBI:61977"/>
        <dbReference type="ChEBI" id="CHEBI:456216"/>
        <dbReference type="EC" id="2.7.11.17"/>
    </reaction>
</comment>
<evidence type="ECO:0000256" key="3">
    <source>
        <dbReference type="ARBA" id="ARBA00022527"/>
    </source>
</evidence>
<dbReference type="InterPro" id="IPR032710">
    <property type="entry name" value="NTF2-like_dom_sf"/>
</dbReference>
<keyword evidence="8 12" id="KW-0067">ATP-binding</keyword>
<dbReference type="AlphaFoldDB" id="A0A6J3K130"/>
<dbReference type="InterPro" id="IPR011009">
    <property type="entry name" value="Kinase-like_dom_sf"/>
</dbReference>
<dbReference type="RefSeq" id="XP_033346798.1">
    <property type="nucleotide sequence ID" value="XM_033490907.1"/>
</dbReference>
<dbReference type="Gene3D" id="3.30.200.20">
    <property type="entry name" value="Phosphorylase Kinase, domain 1"/>
    <property type="match status" value="1"/>
</dbReference>
<keyword evidence="9" id="KW-0112">Calmodulin-binding</keyword>
<keyword evidence="7 16" id="KW-0418">Kinase</keyword>
<dbReference type="GO" id="GO:0004683">
    <property type="term" value="F:calcium/calmodulin-dependent protein kinase activity"/>
    <property type="evidence" value="ECO:0007669"/>
    <property type="project" value="UniProtKB-EC"/>
</dbReference>
<keyword evidence="4" id="KW-0597">Phosphoprotein</keyword>
<feature type="compositionally biased region" description="Basic and acidic residues" evidence="13">
    <location>
        <begin position="319"/>
        <end position="328"/>
    </location>
</feature>
<dbReference type="InterPro" id="IPR000719">
    <property type="entry name" value="Prot_kinase_dom"/>
</dbReference>
<keyword evidence="15" id="KW-1185">Reference proteome</keyword>
<dbReference type="FunFam" id="3.10.450.50:FF:000009">
    <property type="entry name" value="Calcium/calmodulin-dependent protein kinase type II"/>
    <property type="match status" value="1"/>
</dbReference>
<dbReference type="Pfam" id="PF00069">
    <property type="entry name" value="Pkinase"/>
    <property type="match status" value="1"/>
</dbReference>
<gene>
    <name evidence="16" type="primary">LOC117231927</name>
</gene>
<dbReference type="Proteomes" id="UP000504631">
    <property type="component" value="Unplaced"/>
</dbReference>
<dbReference type="GO" id="GO:0023052">
    <property type="term" value="P:signaling"/>
    <property type="evidence" value="ECO:0007669"/>
    <property type="project" value="UniProtKB-ARBA"/>
</dbReference>
<evidence type="ECO:0000256" key="7">
    <source>
        <dbReference type="ARBA" id="ARBA00022777"/>
    </source>
</evidence>
<evidence type="ECO:0000313" key="16">
    <source>
        <dbReference type="RefSeq" id="XP_033346798.1"/>
    </source>
</evidence>
<name>A0A6J3K130_9HYME</name>
<evidence type="ECO:0000256" key="4">
    <source>
        <dbReference type="ARBA" id="ARBA00022553"/>
    </source>
</evidence>
<comment type="similarity">
    <text evidence="1">Belongs to the protein kinase superfamily. CAMK Ser/Thr protein kinase family. CaMK subfamily.</text>
</comment>
<accession>A0A6J3K130</accession>